<accession>A0A0N7F3E6</accession>
<dbReference type="OrthoDB" id="9812656at2"/>
<gene>
    <name evidence="2" type="ORF">AOZ06_17180</name>
</gene>
<dbReference type="PANTHER" id="PTHR21366:SF14">
    <property type="entry name" value="GLYOXALASE DOMAIN-CONTAINING PROTEIN 5"/>
    <property type="match status" value="1"/>
</dbReference>
<name>A0A0N7F3E6_9PSEU</name>
<sequence length="130" mass="14122">MTEIKVRLDHCVIAVSDWERSTTFYRDVLGAEIVGHPDGRVAFRFGDQQLNVHGPGLDVGTLVASPPVVPGGSDLCFVWPGTAEQAVAHLREHEVPVEEGPVARRGGRGQGVSVYFRDPDGSLLELITYD</sequence>
<dbReference type="RefSeq" id="WP_054290322.1">
    <property type="nucleotide sequence ID" value="NZ_CP012752.1"/>
</dbReference>
<dbReference type="Pfam" id="PF00903">
    <property type="entry name" value="Glyoxalase"/>
    <property type="match status" value="1"/>
</dbReference>
<dbReference type="STRING" id="860235.AOZ06_17180"/>
<evidence type="ECO:0000313" key="3">
    <source>
        <dbReference type="Proteomes" id="UP000063699"/>
    </source>
</evidence>
<dbReference type="SUPFAM" id="SSF54593">
    <property type="entry name" value="Glyoxalase/Bleomycin resistance protein/Dihydroxybiphenyl dioxygenase"/>
    <property type="match status" value="1"/>
</dbReference>
<dbReference type="InterPro" id="IPR050383">
    <property type="entry name" value="GlyoxalaseI/FosfomycinResist"/>
</dbReference>
<dbReference type="AlphaFoldDB" id="A0A0N7F3E6"/>
<reference evidence="2 3" key="1">
    <citation type="submission" date="2015-07" db="EMBL/GenBank/DDBJ databases">
        <title>Genome sequencing of Kibdelosporangium phytohabitans.</title>
        <authorList>
            <person name="Qin S."/>
            <person name="Xing K."/>
        </authorList>
    </citation>
    <scope>NUCLEOTIDE SEQUENCE [LARGE SCALE GENOMIC DNA]</scope>
    <source>
        <strain evidence="2 3">KLBMP1111</strain>
    </source>
</reference>
<dbReference type="PANTHER" id="PTHR21366">
    <property type="entry name" value="GLYOXALASE FAMILY PROTEIN"/>
    <property type="match status" value="1"/>
</dbReference>
<dbReference type="Gene3D" id="3.10.180.10">
    <property type="entry name" value="2,3-Dihydroxybiphenyl 1,2-Dioxygenase, domain 1"/>
    <property type="match status" value="1"/>
</dbReference>
<evidence type="ECO:0000259" key="1">
    <source>
        <dbReference type="PROSITE" id="PS51819"/>
    </source>
</evidence>
<dbReference type="InterPro" id="IPR037523">
    <property type="entry name" value="VOC_core"/>
</dbReference>
<dbReference type="PROSITE" id="PS51819">
    <property type="entry name" value="VOC"/>
    <property type="match status" value="1"/>
</dbReference>
<organism evidence="2 3">
    <name type="scientific">Kibdelosporangium phytohabitans</name>
    <dbReference type="NCBI Taxonomy" id="860235"/>
    <lineage>
        <taxon>Bacteria</taxon>
        <taxon>Bacillati</taxon>
        <taxon>Actinomycetota</taxon>
        <taxon>Actinomycetes</taxon>
        <taxon>Pseudonocardiales</taxon>
        <taxon>Pseudonocardiaceae</taxon>
        <taxon>Kibdelosporangium</taxon>
    </lineage>
</organism>
<dbReference type="InterPro" id="IPR004360">
    <property type="entry name" value="Glyas_Fos-R_dOase_dom"/>
</dbReference>
<proteinExistence type="predicted"/>
<dbReference type="Proteomes" id="UP000063699">
    <property type="component" value="Chromosome"/>
</dbReference>
<dbReference type="EMBL" id="CP012752">
    <property type="protein sequence ID" value="ALG08415.1"/>
    <property type="molecule type" value="Genomic_DNA"/>
</dbReference>
<protein>
    <submittedName>
        <fullName evidence="2">Glyoxalase</fullName>
    </submittedName>
</protein>
<evidence type="ECO:0000313" key="2">
    <source>
        <dbReference type="EMBL" id="ALG08415.1"/>
    </source>
</evidence>
<dbReference type="InterPro" id="IPR029068">
    <property type="entry name" value="Glyas_Bleomycin-R_OHBP_Dase"/>
</dbReference>
<dbReference type="KEGG" id="kphy:AOZ06_17180"/>
<keyword evidence="3" id="KW-1185">Reference proteome</keyword>
<feature type="domain" description="VOC" evidence="1">
    <location>
        <begin position="7"/>
        <end position="129"/>
    </location>
</feature>